<evidence type="ECO:0000313" key="2">
    <source>
        <dbReference type="EMBL" id="OHT12604.1"/>
    </source>
</evidence>
<dbReference type="InterPro" id="IPR027417">
    <property type="entry name" value="P-loop_NTPase"/>
</dbReference>
<proteinExistence type="predicted"/>
<dbReference type="GO" id="GO:0003924">
    <property type="term" value="F:GTPase activity"/>
    <property type="evidence" value="ECO:0007669"/>
    <property type="project" value="InterPro"/>
</dbReference>
<dbReference type="FunFam" id="3.40.50.300:FF:000808">
    <property type="entry name" value="Small GTP-binding protein, putative"/>
    <property type="match status" value="1"/>
</dbReference>
<evidence type="ECO:0000256" key="1">
    <source>
        <dbReference type="ARBA" id="ARBA00022741"/>
    </source>
</evidence>
<dbReference type="SMART" id="SM00177">
    <property type="entry name" value="ARF"/>
    <property type="match status" value="1"/>
</dbReference>
<dbReference type="SMART" id="SM00174">
    <property type="entry name" value="RHO"/>
    <property type="match status" value="1"/>
</dbReference>
<dbReference type="InterPro" id="IPR005225">
    <property type="entry name" value="Small_GTP-bd"/>
</dbReference>
<dbReference type="OrthoDB" id="7865878at2759"/>
<keyword evidence="1" id="KW-0547">Nucleotide-binding</keyword>
<dbReference type="GeneID" id="94826123"/>
<dbReference type="Pfam" id="PF00071">
    <property type="entry name" value="Ras"/>
    <property type="match status" value="1"/>
</dbReference>
<dbReference type="EMBL" id="MLAK01000560">
    <property type="protein sequence ID" value="OHT12604.1"/>
    <property type="molecule type" value="Genomic_DNA"/>
</dbReference>
<protein>
    <submittedName>
        <fullName evidence="2">Small GTP-binding protein</fullName>
    </submittedName>
</protein>
<organism evidence="2 3">
    <name type="scientific">Tritrichomonas foetus</name>
    <dbReference type="NCBI Taxonomy" id="1144522"/>
    <lineage>
        <taxon>Eukaryota</taxon>
        <taxon>Metamonada</taxon>
        <taxon>Parabasalia</taxon>
        <taxon>Tritrichomonadida</taxon>
        <taxon>Tritrichomonadidae</taxon>
        <taxon>Tritrichomonas</taxon>
    </lineage>
</organism>
<sequence length="194" mass="22093">MIDQSCPPELSFRIVTIGDSSVGKTSIINRLIHDKFSSNEPGTIGANYQQYYLDINQQRIEMQIWDTAGQEKYRALMPIYFRRSHAALIVYASNNEDSFNHLPSFIHGFQDVVGTDTVIYIVGNKCDLYDNMTVDYSTAEEWATQHGFKFFKTSALTGEGIKEMLRVLGEELLTRKNNITKELKPEVSNSDKCC</sequence>
<dbReference type="AlphaFoldDB" id="A0A1J4KS07"/>
<comment type="caution">
    <text evidence="2">The sequence shown here is derived from an EMBL/GenBank/DDBJ whole genome shotgun (WGS) entry which is preliminary data.</text>
</comment>
<dbReference type="CDD" id="cd00154">
    <property type="entry name" value="Rab"/>
    <property type="match status" value="1"/>
</dbReference>
<dbReference type="PROSITE" id="PS51419">
    <property type="entry name" value="RAB"/>
    <property type="match status" value="1"/>
</dbReference>
<keyword evidence="3" id="KW-1185">Reference proteome</keyword>
<evidence type="ECO:0000313" key="3">
    <source>
        <dbReference type="Proteomes" id="UP000179807"/>
    </source>
</evidence>
<dbReference type="RefSeq" id="XP_068365740.1">
    <property type="nucleotide sequence ID" value="XM_068491419.1"/>
</dbReference>
<dbReference type="Gene3D" id="3.40.50.300">
    <property type="entry name" value="P-loop containing nucleotide triphosphate hydrolases"/>
    <property type="match status" value="1"/>
</dbReference>
<dbReference type="PRINTS" id="PR00449">
    <property type="entry name" value="RASTRNSFRMNG"/>
</dbReference>
<dbReference type="NCBIfam" id="TIGR00231">
    <property type="entry name" value="small_GTP"/>
    <property type="match status" value="1"/>
</dbReference>
<dbReference type="SMART" id="SM00173">
    <property type="entry name" value="RAS"/>
    <property type="match status" value="1"/>
</dbReference>
<name>A0A1J4KS07_9EUKA</name>
<dbReference type="SUPFAM" id="SSF52540">
    <property type="entry name" value="P-loop containing nucleoside triphosphate hydrolases"/>
    <property type="match status" value="1"/>
</dbReference>
<dbReference type="PROSITE" id="PS51421">
    <property type="entry name" value="RAS"/>
    <property type="match status" value="1"/>
</dbReference>
<dbReference type="VEuPathDB" id="TrichDB:TRFO_03634"/>
<gene>
    <name evidence="2" type="ORF">TRFO_03634</name>
</gene>
<dbReference type="Proteomes" id="UP000179807">
    <property type="component" value="Unassembled WGS sequence"/>
</dbReference>
<dbReference type="PANTHER" id="PTHR47978">
    <property type="match status" value="1"/>
</dbReference>
<dbReference type="InterPro" id="IPR001806">
    <property type="entry name" value="Small_GTPase"/>
</dbReference>
<dbReference type="SMART" id="SM00175">
    <property type="entry name" value="RAB"/>
    <property type="match status" value="1"/>
</dbReference>
<accession>A0A1J4KS07</accession>
<reference evidence="2" key="1">
    <citation type="submission" date="2016-10" db="EMBL/GenBank/DDBJ databases">
        <authorList>
            <person name="Benchimol M."/>
            <person name="Almeida L.G."/>
            <person name="Vasconcelos A.T."/>
            <person name="Perreira-Neves A."/>
            <person name="Rosa I.A."/>
            <person name="Tasca T."/>
            <person name="Bogo M.R."/>
            <person name="de Souza W."/>
        </authorList>
    </citation>
    <scope>NUCLEOTIDE SEQUENCE [LARGE SCALE GENOMIC DNA]</scope>
    <source>
        <strain evidence="2">K</strain>
    </source>
</reference>
<dbReference type="GO" id="GO:0005525">
    <property type="term" value="F:GTP binding"/>
    <property type="evidence" value="ECO:0007669"/>
    <property type="project" value="InterPro"/>
</dbReference>